<proteinExistence type="inferred from homology"/>
<dbReference type="InterPro" id="IPR017925">
    <property type="entry name" value="DHFR_CS"/>
</dbReference>
<evidence type="ECO:0000256" key="3">
    <source>
        <dbReference type="ARBA" id="ARBA00012856"/>
    </source>
</evidence>
<dbReference type="Pfam" id="PF00186">
    <property type="entry name" value="DHFR_1"/>
    <property type="match status" value="1"/>
</dbReference>
<dbReference type="PIRSF" id="PIRSF000194">
    <property type="entry name" value="DHFR"/>
    <property type="match status" value="1"/>
</dbReference>
<dbReference type="RefSeq" id="WP_139941906.1">
    <property type="nucleotide sequence ID" value="NZ_JBHSYP010000005.1"/>
</dbReference>
<evidence type="ECO:0000313" key="11">
    <source>
        <dbReference type="EMBL" id="TPD57591.1"/>
    </source>
</evidence>
<comment type="caution">
    <text evidence="11">The sequence shown here is derived from an EMBL/GenBank/DDBJ whole genome shotgun (WGS) entry which is preliminary data.</text>
</comment>
<evidence type="ECO:0000256" key="1">
    <source>
        <dbReference type="ARBA" id="ARBA00004903"/>
    </source>
</evidence>
<name>A0A501PBX5_9PROT</name>
<evidence type="ECO:0000256" key="9">
    <source>
        <dbReference type="RuleBase" id="RU004474"/>
    </source>
</evidence>
<keyword evidence="6 8" id="KW-0560">Oxidoreductase</keyword>
<evidence type="ECO:0000256" key="6">
    <source>
        <dbReference type="ARBA" id="ARBA00023002"/>
    </source>
</evidence>
<dbReference type="GO" id="GO:0046654">
    <property type="term" value="P:tetrahydrofolate biosynthetic process"/>
    <property type="evidence" value="ECO:0007669"/>
    <property type="project" value="UniProtKB-UniPathway"/>
</dbReference>
<organism evidence="11 12">
    <name type="scientific">Emcibacter nanhaiensis</name>
    <dbReference type="NCBI Taxonomy" id="1505037"/>
    <lineage>
        <taxon>Bacteria</taxon>
        <taxon>Pseudomonadati</taxon>
        <taxon>Pseudomonadota</taxon>
        <taxon>Alphaproteobacteria</taxon>
        <taxon>Emcibacterales</taxon>
        <taxon>Emcibacteraceae</taxon>
        <taxon>Emcibacter</taxon>
    </lineage>
</organism>
<dbReference type="PROSITE" id="PS00075">
    <property type="entry name" value="DHFR_1"/>
    <property type="match status" value="1"/>
</dbReference>
<evidence type="ECO:0000256" key="4">
    <source>
        <dbReference type="ARBA" id="ARBA00022563"/>
    </source>
</evidence>
<comment type="catalytic activity">
    <reaction evidence="8">
        <text>(6S)-5,6,7,8-tetrahydrofolate + NADP(+) = 7,8-dihydrofolate + NADPH + H(+)</text>
        <dbReference type="Rhea" id="RHEA:15009"/>
        <dbReference type="ChEBI" id="CHEBI:15378"/>
        <dbReference type="ChEBI" id="CHEBI:57451"/>
        <dbReference type="ChEBI" id="CHEBI:57453"/>
        <dbReference type="ChEBI" id="CHEBI:57783"/>
        <dbReference type="ChEBI" id="CHEBI:58349"/>
        <dbReference type="EC" id="1.5.1.3"/>
    </reaction>
</comment>
<dbReference type="GO" id="GO:0005829">
    <property type="term" value="C:cytosol"/>
    <property type="evidence" value="ECO:0007669"/>
    <property type="project" value="TreeGrafter"/>
</dbReference>
<dbReference type="PANTHER" id="PTHR48069:SF3">
    <property type="entry name" value="DIHYDROFOLATE REDUCTASE"/>
    <property type="match status" value="1"/>
</dbReference>
<dbReference type="InterPro" id="IPR001796">
    <property type="entry name" value="DHFR_dom"/>
</dbReference>
<dbReference type="SUPFAM" id="SSF53597">
    <property type="entry name" value="Dihydrofolate reductase-like"/>
    <property type="match status" value="1"/>
</dbReference>
<keyword evidence="12" id="KW-1185">Reference proteome</keyword>
<comment type="pathway">
    <text evidence="1 8">Cofactor biosynthesis; tetrahydrofolate biosynthesis; 5,6,7,8-tetrahydrofolate from 7,8-dihydrofolate: step 1/1.</text>
</comment>
<evidence type="ECO:0000256" key="8">
    <source>
        <dbReference type="PIRNR" id="PIRNR000194"/>
    </source>
</evidence>
<gene>
    <name evidence="11" type="ORF">FIV46_15880</name>
</gene>
<dbReference type="PANTHER" id="PTHR48069">
    <property type="entry name" value="DIHYDROFOLATE REDUCTASE"/>
    <property type="match status" value="1"/>
</dbReference>
<accession>A0A501PBX5</accession>
<evidence type="ECO:0000256" key="7">
    <source>
        <dbReference type="ARBA" id="ARBA00025067"/>
    </source>
</evidence>
<dbReference type="InterPro" id="IPR012259">
    <property type="entry name" value="DHFR"/>
</dbReference>
<dbReference type="PRINTS" id="PR00070">
    <property type="entry name" value="DHFR"/>
</dbReference>
<dbReference type="GO" id="GO:0046452">
    <property type="term" value="P:dihydrofolate metabolic process"/>
    <property type="evidence" value="ECO:0007669"/>
    <property type="project" value="TreeGrafter"/>
</dbReference>
<evidence type="ECO:0000256" key="2">
    <source>
        <dbReference type="ARBA" id="ARBA00009539"/>
    </source>
</evidence>
<dbReference type="AlphaFoldDB" id="A0A501PBX5"/>
<feature type="domain" description="DHFR" evidence="10">
    <location>
        <begin position="4"/>
        <end position="168"/>
    </location>
</feature>
<dbReference type="Proteomes" id="UP000319148">
    <property type="component" value="Unassembled WGS sequence"/>
</dbReference>
<dbReference type="GO" id="GO:0046655">
    <property type="term" value="P:folic acid metabolic process"/>
    <property type="evidence" value="ECO:0007669"/>
    <property type="project" value="TreeGrafter"/>
</dbReference>
<keyword evidence="5 8" id="KW-0521">NADP</keyword>
<evidence type="ECO:0000313" key="12">
    <source>
        <dbReference type="Proteomes" id="UP000319148"/>
    </source>
</evidence>
<keyword evidence="4 8" id="KW-0554">One-carbon metabolism</keyword>
<dbReference type="CDD" id="cd00209">
    <property type="entry name" value="DHFR"/>
    <property type="match status" value="1"/>
</dbReference>
<protein>
    <recommendedName>
        <fullName evidence="3 8">Dihydrofolate reductase</fullName>
        <ecNumber evidence="3 8">1.5.1.3</ecNumber>
    </recommendedName>
</protein>
<dbReference type="OrthoDB" id="9804315at2"/>
<dbReference type="EMBL" id="VFIY01000018">
    <property type="protein sequence ID" value="TPD57591.1"/>
    <property type="molecule type" value="Genomic_DNA"/>
</dbReference>
<dbReference type="GO" id="GO:0070401">
    <property type="term" value="F:NADP+ binding"/>
    <property type="evidence" value="ECO:0007669"/>
    <property type="project" value="UniProtKB-ARBA"/>
</dbReference>
<dbReference type="GO" id="GO:0004146">
    <property type="term" value="F:dihydrofolate reductase activity"/>
    <property type="evidence" value="ECO:0007669"/>
    <property type="project" value="UniProtKB-EC"/>
</dbReference>
<evidence type="ECO:0000256" key="5">
    <source>
        <dbReference type="ARBA" id="ARBA00022857"/>
    </source>
</evidence>
<comment type="similarity">
    <text evidence="2 8 9">Belongs to the dihydrofolate reductase family.</text>
</comment>
<dbReference type="InterPro" id="IPR024072">
    <property type="entry name" value="DHFR-like_dom_sf"/>
</dbReference>
<evidence type="ECO:0000259" key="10">
    <source>
        <dbReference type="PROSITE" id="PS51330"/>
    </source>
</evidence>
<sequence>MSVKVSLIVAMAENRVIGKDNTLPWRISSDLQYFKEKTMGKPVIMGRKTFDSIGQPLPGRTNIVITRDTSFGPEGVIPAFEPEMALDVGQSLAAAKGLEEVMVIGGAQIYDLVMPQADRLYLTLVKGQVEGDALFPEFEHHEWLEYSREDRLAGEKDSHDYSLLVLDRL</sequence>
<reference evidence="12" key="1">
    <citation type="submission" date="2019-06" db="EMBL/GenBank/DDBJ databases">
        <title>The complete genome of Emcibacter congregatus ZYLT.</title>
        <authorList>
            <person name="Zhao Z."/>
        </authorList>
    </citation>
    <scope>NUCLEOTIDE SEQUENCE [LARGE SCALE GENOMIC DNA]</scope>
    <source>
        <strain evidence="12">MCCC 1A06723</strain>
    </source>
</reference>
<dbReference type="UniPathway" id="UPA00077">
    <property type="reaction ID" value="UER00158"/>
</dbReference>
<dbReference type="GO" id="GO:0006730">
    <property type="term" value="P:one-carbon metabolic process"/>
    <property type="evidence" value="ECO:0007669"/>
    <property type="project" value="UniProtKB-KW"/>
</dbReference>
<dbReference type="Gene3D" id="3.40.430.10">
    <property type="entry name" value="Dihydrofolate Reductase, subunit A"/>
    <property type="match status" value="1"/>
</dbReference>
<comment type="function">
    <text evidence="7 8">Key enzyme in folate metabolism. Catalyzes an essential reaction for de novo glycine and purine synthesis, and for DNA precursor synthesis.</text>
</comment>
<dbReference type="EC" id="1.5.1.3" evidence="3 8"/>
<dbReference type="PROSITE" id="PS51330">
    <property type="entry name" value="DHFR_2"/>
    <property type="match status" value="1"/>
</dbReference>
<dbReference type="FunFam" id="3.40.430.10:FF:000001">
    <property type="entry name" value="Dihydrofolate reductase"/>
    <property type="match status" value="1"/>
</dbReference>